<gene>
    <name evidence="2" type="ORF">CR513_41394</name>
</gene>
<accession>A0A371FJ81</accession>
<dbReference type="Proteomes" id="UP000257109">
    <property type="component" value="Unassembled WGS sequence"/>
</dbReference>
<name>A0A371FJ81_MUCPR</name>
<dbReference type="AlphaFoldDB" id="A0A371FJ81"/>
<organism evidence="2 3">
    <name type="scientific">Mucuna pruriens</name>
    <name type="common">Velvet bean</name>
    <name type="synonym">Dolichos pruriens</name>
    <dbReference type="NCBI Taxonomy" id="157652"/>
    <lineage>
        <taxon>Eukaryota</taxon>
        <taxon>Viridiplantae</taxon>
        <taxon>Streptophyta</taxon>
        <taxon>Embryophyta</taxon>
        <taxon>Tracheophyta</taxon>
        <taxon>Spermatophyta</taxon>
        <taxon>Magnoliopsida</taxon>
        <taxon>eudicotyledons</taxon>
        <taxon>Gunneridae</taxon>
        <taxon>Pentapetalae</taxon>
        <taxon>rosids</taxon>
        <taxon>fabids</taxon>
        <taxon>Fabales</taxon>
        <taxon>Fabaceae</taxon>
        <taxon>Papilionoideae</taxon>
        <taxon>50 kb inversion clade</taxon>
        <taxon>NPAAA clade</taxon>
        <taxon>indigoferoid/millettioid clade</taxon>
        <taxon>Phaseoleae</taxon>
        <taxon>Mucuna</taxon>
    </lineage>
</organism>
<evidence type="ECO:0008006" key="4">
    <source>
        <dbReference type="Google" id="ProtNLM"/>
    </source>
</evidence>
<feature type="compositionally biased region" description="Polar residues" evidence="1">
    <location>
        <begin position="403"/>
        <end position="422"/>
    </location>
</feature>
<dbReference type="PANTHER" id="PTHR33067:SF9">
    <property type="entry name" value="RNA-DIRECTED DNA POLYMERASE"/>
    <property type="match status" value="1"/>
</dbReference>
<protein>
    <recommendedName>
        <fullName evidence="4">Retrotransposon gag domain-containing protein</fullName>
    </recommendedName>
</protein>
<feature type="region of interest" description="Disordered" evidence="1">
    <location>
        <begin position="336"/>
        <end position="367"/>
    </location>
</feature>
<feature type="compositionally biased region" description="Polar residues" evidence="1">
    <location>
        <begin position="340"/>
        <end position="352"/>
    </location>
</feature>
<keyword evidence="3" id="KW-1185">Reference proteome</keyword>
<evidence type="ECO:0000313" key="3">
    <source>
        <dbReference type="Proteomes" id="UP000257109"/>
    </source>
</evidence>
<dbReference type="Gene3D" id="2.40.70.10">
    <property type="entry name" value="Acid Proteases"/>
    <property type="match status" value="1"/>
</dbReference>
<comment type="caution">
    <text evidence="2">The sequence shown here is derived from an EMBL/GenBank/DDBJ whole genome shotgun (WGS) entry which is preliminary data.</text>
</comment>
<proteinExistence type="predicted"/>
<dbReference type="OrthoDB" id="778454at2759"/>
<reference evidence="2" key="1">
    <citation type="submission" date="2018-05" db="EMBL/GenBank/DDBJ databases">
        <title>Draft genome of Mucuna pruriens seed.</title>
        <authorList>
            <person name="Nnadi N.E."/>
            <person name="Vos R."/>
            <person name="Hasami M.H."/>
            <person name="Devisetty U.K."/>
            <person name="Aguiy J.C."/>
        </authorList>
    </citation>
    <scope>NUCLEOTIDE SEQUENCE [LARGE SCALE GENOMIC DNA]</scope>
    <source>
        <strain evidence="2">JCA_2017</strain>
    </source>
</reference>
<sequence>MQNVITTQELLDTPQKSVGVLSKRSSIDPLYAFDPEIEKTLRRLRKARNLVVNNSISSDSVINSNQWCTDNSVASSNIFAEPRQMENNDKTLKELATPGVLAQTHELKFGLIHLLPKFHGLAGEDPHKHLKEFHVVSFTMRPQGISEDYIKMKAFPFSLDGAAKDWLHEAYVPREVLCGIQNCDHQKRNLWDKAAYKRNSTRILREIQKSLCHLSIPSDQRAYFYEGLPMMDRSMIDVASRGALMDKTPATVRHLISNMASNTHQFGIRGPSQSCILTELTSLVRQLAVEQHQPTLVAKVCGICTSVEHPTDMCPTLQETELDQIENVGAIDGFQYGKQPYQNRPFDSQQHGRQPFRPGPNQGPYATQQFGISAADSTISGTTFPTTTAIVESGYARGPDEAASNQQPGSTRSSNLPSQTILNPRGIASAQLPRPAKADSRPNANPQSRPERVVPVPFPSRTVSVPKYAKFLKELCVYKRRKIKGSKETGGMVSTLTRNEELTAGAPALPKKCRDPGIFSVPCTIGECTFADGMLDLGASIIVMPASIYRSLNFGDLEPTRMTIQLENRSIIQPLGVLI</sequence>
<dbReference type="InterPro" id="IPR021109">
    <property type="entry name" value="Peptidase_aspartic_dom_sf"/>
</dbReference>
<dbReference type="PANTHER" id="PTHR33067">
    <property type="entry name" value="RNA-DIRECTED DNA POLYMERASE-RELATED"/>
    <property type="match status" value="1"/>
</dbReference>
<feature type="region of interest" description="Disordered" evidence="1">
    <location>
        <begin position="398"/>
        <end position="455"/>
    </location>
</feature>
<evidence type="ECO:0000256" key="1">
    <source>
        <dbReference type="SAM" id="MobiDB-lite"/>
    </source>
</evidence>
<evidence type="ECO:0000313" key="2">
    <source>
        <dbReference type="EMBL" id="RDX78346.1"/>
    </source>
</evidence>
<dbReference type="EMBL" id="QJKJ01008896">
    <property type="protein sequence ID" value="RDX78346.1"/>
    <property type="molecule type" value="Genomic_DNA"/>
</dbReference>
<feature type="non-terminal residue" evidence="2">
    <location>
        <position position="1"/>
    </location>
</feature>